<keyword evidence="2" id="KW-0548">Nucleotidyltransferase</keyword>
<dbReference type="InterPro" id="IPR041373">
    <property type="entry name" value="RT_RNaseH"/>
</dbReference>
<dbReference type="GO" id="GO:0004519">
    <property type="term" value="F:endonuclease activity"/>
    <property type="evidence" value="ECO:0007669"/>
    <property type="project" value="UniProtKB-KW"/>
</dbReference>
<sequence length="478" mass="54601">MNMLYHPGKANVMVDALRKIFMGTVAHVDEEKNELEKDVHQLARLGIYLTNTSDGCVIIQNGSRSSLVAEVKEKQDSDPILLRSKGATKMYRDLREVFWWNDMKRDITDFVVVIPNYQQVKVEHQILKGIDSTIRSVPDFQFSNISEDLLGVPPEREIDFGIGLFLDTHPISIPPYRMAPVELKELKEQLKYLVDNGFIRPSIFLRGALVLIDDLFDQLRDASHFSKIDLIFGYHQLRVRDSDIPKTAFRTWNEEAHATHLRVVLQTLKDRQLFAKFNKCKFWLQSVAFLQHIVSSEGIQVDSHNIEDVKQWPRPTSPMDIISFLGLAGYYRRFMEGFSSIVSPLTTLTQKKEGSDGYVIYCDTSRVCLAVVFSLKIWRHYLYGIHVDVFTDHKSLRKANVVADSLSRLSMGSVAHIEEKRKELAKDVHRLTLLGVCLISILDGGVTVQNGSESSLVVEVKEKQDNDPILLQLKGTFH</sequence>
<dbReference type="GO" id="GO:0003964">
    <property type="term" value="F:RNA-directed DNA polymerase activity"/>
    <property type="evidence" value="ECO:0007669"/>
    <property type="project" value="UniProtKB-KW"/>
</dbReference>
<dbReference type="SUPFAM" id="SSF56672">
    <property type="entry name" value="DNA/RNA polymerases"/>
    <property type="match status" value="1"/>
</dbReference>
<dbReference type="AlphaFoldDB" id="A0AAF0ZTX2"/>
<dbReference type="InterPro" id="IPR043128">
    <property type="entry name" value="Rev_trsase/Diguanyl_cyclase"/>
</dbReference>
<keyword evidence="5" id="KW-0378">Hydrolase</keyword>
<dbReference type="EMBL" id="CP133621">
    <property type="protein sequence ID" value="WMV49638.1"/>
    <property type="molecule type" value="Genomic_DNA"/>
</dbReference>
<dbReference type="Gene3D" id="3.30.70.270">
    <property type="match status" value="3"/>
</dbReference>
<organism evidence="8 9">
    <name type="scientific">Solanum verrucosum</name>
    <dbReference type="NCBI Taxonomy" id="315347"/>
    <lineage>
        <taxon>Eukaryota</taxon>
        <taxon>Viridiplantae</taxon>
        <taxon>Streptophyta</taxon>
        <taxon>Embryophyta</taxon>
        <taxon>Tracheophyta</taxon>
        <taxon>Spermatophyta</taxon>
        <taxon>Magnoliopsida</taxon>
        <taxon>eudicotyledons</taxon>
        <taxon>Gunneridae</taxon>
        <taxon>Pentapetalae</taxon>
        <taxon>asterids</taxon>
        <taxon>lamiids</taxon>
        <taxon>Solanales</taxon>
        <taxon>Solanaceae</taxon>
        <taxon>Solanoideae</taxon>
        <taxon>Solaneae</taxon>
        <taxon>Solanum</taxon>
    </lineage>
</organism>
<protein>
    <recommendedName>
        <fullName evidence="7">Reverse transcriptase RNase H-like domain-containing protein</fullName>
    </recommendedName>
</protein>
<dbReference type="GO" id="GO:0016787">
    <property type="term" value="F:hydrolase activity"/>
    <property type="evidence" value="ECO:0007669"/>
    <property type="project" value="UniProtKB-KW"/>
</dbReference>
<evidence type="ECO:0000256" key="1">
    <source>
        <dbReference type="ARBA" id="ARBA00022679"/>
    </source>
</evidence>
<dbReference type="Proteomes" id="UP001234989">
    <property type="component" value="Chromosome 10"/>
</dbReference>
<evidence type="ECO:0000256" key="6">
    <source>
        <dbReference type="ARBA" id="ARBA00022918"/>
    </source>
</evidence>
<dbReference type="InterPro" id="IPR050951">
    <property type="entry name" value="Retrovirus_Pol_polyprotein"/>
</dbReference>
<dbReference type="InterPro" id="IPR043502">
    <property type="entry name" value="DNA/RNA_pol_sf"/>
</dbReference>
<evidence type="ECO:0000313" key="8">
    <source>
        <dbReference type="EMBL" id="WMV49638.1"/>
    </source>
</evidence>
<evidence type="ECO:0000259" key="7">
    <source>
        <dbReference type="Pfam" id="PF17917"/>
    </source>
</evidence>
<keyword evidence="3" id="KW-0540">Nuclease</keyword>
<name>A0AAF0ZTX2_SOLVR</name>
<reference evidence="8" key="1">
    <citation type="submission" date="2023-08" db="EMBL/GenBank/DDBJ databases">
        <title>A de novo genome assembly of Solanum verrucosum Schlechtendal, a Mexican diploid species geographically isolated from the other diploid A-genome species in potato relatives.</title>
        <authorList>
            <person name="Hosaka K."/>
        </authorList>
    </citation>
    <scope>NUCLEOTIDE SEQUENCE</scope>
    <source>
        <tissue evidence="8">Young leaves</tissue>
    </source>
</reference>
<dbReference type="Gene3D" id="3.10.10.10">
    <property type="entry name" value="HIV Type 1 Reverse Transcriptase, subunit A, domain 1"/>
    <property type="match status" value="2"/>
</dbReference>
<evidence type="ECO:0000256" key="2">
    <source>
        <dbReference type="ARBA" id="ARBA00022695"/>
    </source>
</evidence>
<dbReference type="PANTHER" id="PTHR37984">
    <property type="entry name" value="PROTEIN CBG26694"/>
    <property type="match status" value="1"/>
</dbReference>
<feature type="domain" description="Reverse transcriptase RNase H-like" evidence="7">
    <location>
        <begin position="361"/>
        <end position="404"/>
    </location>
</feature>
<keyword evidence="4" id="KW-0255">Endonuclease</keyword>
<keyword evidence="6" id="KW-0695">RNA-directed DNA polymerase</keyword>
<dbReference type="Gene3D" id="1.10.340.70">
    <property type="match status" value="1"/>
</dbReference>
<dbReference type="PANTHER" id="PTHR37984:SF5">
    <property type="entry name" value="PROTEIN NYNRIN-LIKE"/>
    <property type="match status" value="1"/>
</dbReference>
<keyword evidence="9" id="KW-1185">Reference proteome</keyword>
<evidence type="ECO:0000256" key="3">
    <source>
        <dbReference type="ARBA" id="ARBA00022722"/>
    </source>
</evidence>
<proteinExistence type="predicted"/>
<accession>A0AAF0ZTX2</accession>
<evidence type="ECO:0000256" key="5">
    <source>
        <dbReference type="ARBA" id="ARBA00022801"/>
    </source>
</evidence>
<evidence type="ECO:0000313" key="9">
    <source>
        <dbReference type="Proteomes" id="UP001234989"/>
    </source>
</evidence>
<keyword evidence="1" id="KW-0808">Transferase</keyword>
<dbReference type="Pfam" id="PF17917">
    <property type="entry name" value="RT_RNaseH"/>
    <property type="match status" value="1"/>
</dbReference>
<evidence type="ECO:0000256" key="4">
    <source>
        <dbReference type="ARBA" id="ARBA00022759"/>
    </source>
</evidence>
<gene>
    <name evidence="8" type="ORF">MTR67_043023</name>
</gene>